<name>A0A2S5A6A2_9FLAO</name>
<accession>A0A2S5A6A2</accession>
<evidence type="ECO:0000256" key="4">
    <source>
        <dbReference type="ARBA" id="ARBA00022989"/>
    </source>
</evidence>
<comment type="subcellular location">
    <subcellularLocation>
        <location evidence="1">Cell membrane</location>
        <topology evidence="1">Multi-pass membrane protein</topology>
    </subcellularLocation>
</comment>
<organism evidence="7 8">
    <name type="scientific">Flavobacterium alvei</name>
    <dbReference type="NCBI Taxonomy" id="2080416"/>
    <lineage>
        <taxon>Bacteria</taxon>
        <taxon>Pseudomonadati</taxon>
        <taxon>Bacteroidota</taxon>
        <taxon>Flavobacteriia</taxon>
        <taxon>Flavobacteriales</taxon>
        <taxon>Flavobacteriaceae</taxon>
        <taxon>Flavobacterium</taxon>
    </lineage>
</organism>
<feature type="transmembrane region" description="Helical" evidence="6">
    <location>
        <begin position="402"/>
        <end position="423"/>
    </location>
</feature>
<feature type="transmembrane region" description="Helical" evidence="6">
    <location>
        <begin position="379"/>
        <end position="396"/>
    </location>
</feature>
<evidence type="ECO:0000256" key="1">
    <source>
        <dbReference type="ARBA" id="ARBA00004651"/>
    </source>
</evidence>
<evidence type="ECO:0008006" key="9">
    <source>
        <dbReference type="Google" id="ProtNLM"/>
    </source>
</evidence>
<evidence type="ECO:0000256" key="2">
    <source>
        <dbReference type="ARBA" id="ARBA00022475"/>
    </source>
</evidence>
<comment type="caution">
    <text evidence="7">The sequence shown here is derived from an EMBL/GenBank/DDBJ whole genome shotgun (WGS) entry which is preliminary data.</text>
</comment>
<dbReference type="PANTHER" id="PTHR30250">
    <property type="entry name" value="PST FAMILY PREDICTED COLANIC ACID TRANSPORTER"/>
    <property type="match status" value="1"/>
</dbReference>
<proteinExistence type="predicted"/>
<evidence type="ECO:0000313" key="8">
    <source>
        <dbReference type="Proteomes" id="UP000237310"/>
    </source>
</evidence>
<gene>
    <name evidence="7" type="ORF">C3L50_12670</name>
</gene>
<dbReference type="RefSeq" id="WP_103806554.1">
    <property type="nucleotide sequence ID" value="NZ_PQVG01000007.1"/>
</dbReference>
<dbReference type="PANTHER" id="PTHR30250:SF26">
    <property type="entry name" value="PSMA PROTEIN"/>
    <property type="match status" value="1"/>
</dbReference>
<evidence type="ECO:0000256" key="6">
    <source>
        <dbReference type="SAM" id="Phobius"/>
    </source>
</evidence>
<feature type="transmembrane region" description="Helical" evidence="6">
    <location>
        <begin position="127"/>
        <end position="148"/>
    </location>
</feature>
<dbReference type="AlphaFoldDB" id="A0A2S5A6A2"/>
<keyword evidence="4 6" id="KW-1133">Transmembrane helix</keyword>
<feature type="transmembrane region" description="Helical" evidence="6">
    <location>
        <begin position="313"/>
        <end position="333"/>
    </location>
</feature>
<dbReference type="Proteomes" id="UP000237310">
    <property type="component" value="Unassembled WGS sequence"/>
</dbReference>
<evidence type="ECO:0000256" key="3">
    <source>
        <dbReference type="ARBA" id="ARBA00022692"/>
    </source>
</evidence>
<feature type="transmembrane region" description="Helical" evidence="6">
    <location>
        <begin position="42"/>
        <end position="64"/>
    </location>
</feature>
<keyword evidence="2" id="KW-1003">Cell membrane</keyword>
<feature type="transmembrane region" description="Helical" evidence="6">
    <location>
        <begin position="184"/>
        <end position="201"/>
    </location>
</feature>
<evidence type="ECO:0000313" key="7">
    <source>
        <dbReference type="EMBL" id="POY38120.1"/>
    </source>
</evidence>
<feature type="transmembrane region" description="Helical" evidence="6">
    <location>
        <begin position="353"/>
        <end position="372"/>
    </location>
</feature>
<dbReference type="GO" id="GO:0005886">
    <property type="term" value="C:plasma membrane"/>
    <property type="evidence" value="ECO:0007669"/>
    <property type="project" value="UniProtKB-SubCell"/>
</dbReference>
<sequence length="507" mass="56966">MQAAHRVAKNTGILYARMAITVFISLYATRLVLAALGVADFGLFNVVGGVVAMLGFLNSSMAVATQRFMSYAQGEGDLEKVKRIFNMSTILHAGIAVLMVLILEIAGYFFFNGILNIAPERVEVAKIIYHFMVVSTFFTVLSVPYEAVITSHENMLFYAILGIVEALLKLGIALYLAYSAFDHLVAYGFLTAALAIFLLILRRIYCHRNYQECELNFRKYYEKSLMKEISSFAGWSLLGTASSMLANYGQIIVINIFYGSIVNAAQGIAIQVSGQLGAFANTMLKALNPIIDKSEGAGNRLLMLKATMSGSKISFFLLIFFYIPVLIEMPYIFSLWLKNVPDYAVLFCRLGLIRNLIDQLFVTLTSAIAAVGNIRKFQIYNSVLNFFPLLISYVLFSFHFPVYYLYIVFIIYSLIGGILVLSFAKSDCELSIPIYLKNVVMPCLVSFVLILILSLVPFLFNLNQSLRLLFVISISSISFLIVFWFIGFNIEERMIVKPFMKKIFSRQ</sequence>
<dbReference type="EMBL" id="PQVG01000007">
    <property type="protein sequence ID" value="POY38120.1"/>
    <property type="molecule type" value="Genomic_DNA"/>
</dbReference>
<keyword evidence="8" id="KW-1185">Reference proteome</keyword>
<keyword evidence="3 6" id="KW-0812">Transmembrane</keyword>
<feature type="transmembrane region" description="Helical" evidence="6">
    <location>
        <begin position="435"/>
        <end position="460"/>
    </location>
</feature>
<reference evidence="7 8" key="1">
    <citation type="submission" date="2018-01" db="EMBL/GenBank/DDBJ databases">
        <authorList>
            <person name="Gaut B.S."/>
            <person name="Morton B.R."/>
            <person name="Clegg M.T."/>
            <person name="Duvall M.R."/>
        </authorList>
    </citation>
    <scope>NUCLEOTIDE SEQUENCE [LARGE SCALE GENOMIC DNA]</scope>
    <source>
        <strain evidence="7 8">HR-AY</strain>
    </source>
</reference>
<keyword evidence="5 6" id="KW-0472">Membrane</keyword>
<dbReference type="OrthoDB" id="5365632at2"/>
<feature type="transmembrane region" description="Helical" evidence="6">
    <location>
        <begin position="90"/>
        <end position="115"/>
    </location>
</feature>
<feature type="transmembrane region" description="Helical" evidence="6">
    <location>
        <begin position="466"/>
        <end position="490"/>
    </location>
</feature>
<dbReference type="CDD" id="cd12082">
    <property type="entry name" value="MATE_like"/>
    <property type="match status" value="1"/>
</dbReference>
<feature type="transmembrane region" description="Helical" evidence="6">
    <location>
        <begin position="155"/>
        <end position="178"/>
    </location>
</feature>
<dbReference type="InterPro" id="IPR050833">
    <property type="entry name" value="Poly_Biosynth_Transport"/>
</dbReference>
<evidence type="ECO:0000256" key="5">
    <source>
        <dbReference type="ARBA" id="ARBA00023136"/>
    </source>
</evidence>
<feature type="transmembrane region" description="Helical" evidence="6">
    <location>
        <begin position="12"/>
        <end position="36"/>
    </location>
</feature>
<protein>
    <recommendedName>
        <fullName evidence="9">Polysaccharide biosynthesis protein</fullName>
    </recommendedName>
</protein>